<evidence type="ECO:0000256" key="2">
    <source>
        <dbReference type="ARBA" id="ARBA00012122"/>
    </source>
</evidence>
<evidence type="ECO:0000256" key="4">
    <source>
        <dbReference type="ARBA" id="ARBA00031123"/>
    </source>
</evidence>
<organism evidence="6 7">
    <name type="scientific">Saitozyma podzolica</name>
    <dbReference type="NCBI Taxonomy" id="1890683"/>
    <lineage>
        <taxon>Eukaryota</taxon>
        <taxon>Fungi</taxon>
        <taxon>Dikarya</taxon>
        <taxon>Basidiomycota</taxon>
        <taxon>Agaricomycotina</taxon>
        <taxon>Tremellomycetes</taxon>
        <taxon>Tremellales</taxon>
        <taxon>Trimorphomycetaceae</taxon>
        <taxon>Saitozyma</taxon>
    </lineage>
</organism>
<dbReference type="PANTHER" id="PTHR43190">
    <property type="entry name" value="N-ACETYL-D-GLUCOSAMINE KINASE"/>
    <property type="match status" value="1"/>
</dbReference>
<keyword evidence="7" id="KW-1185">Reference proteome</keyword>
<evidence type="ECO:0000313" key="6">
    <source>
        <dbReference type="EMBL" id="RSH92937.1"/>
    </source>
</evidence>
<sequence length="340" mass="35832">MVNAIARDMPLFLCIDGGGTKTVAVISDAQGAVLSRGEAGPSNLTAGVKHTVAAVISSTQEAISRLPGPSITSWPCSDPVFSRVWVGIAGCARPPDHALLSPFIADLFPGSTWRLTNDGELLTAPITSTDYRVMVTVICGTGSLALRWSRPDLQNPVRQVARSGGWGALLGDEGSGWSMGKEGVKSLLTFAANDRPLVPFHHEVMERLGINDPHDLYPALALSLSGDVDATQAEAERKKKIAGCTKHIVTAALGGDGEAMRILKKVASEVVDLLRPLVEDPVWGAQGEEGTLLVLGGGLSSVKEFRQLVVQGMDKEGWKWGDVKVVSDPAVDGVKALASL</sequence>
<dbReference type="STRING" id="1890683.A0A427YPD7"/>
<gene>
    <name evidence="6" type="ORF">EHS25_008383</name>
</gene>
<dbReference type="Proteomes" id="UP000279259">
    <property type="component" value="Unassembled WGS sequence"/>
</dbReference>
<dbReference type="GO" id="GO:0045127">
    <property type="term" value="F:N-acetylglucosamine kinase activity"/>
    <property type="evidence" value="ECO:0007669"/>
    <property type="project" value="UniProtKB-EC"/>
</dbReference>
<reference evidence="6 7" key="1">
    <citation type="submission" date="2018-11" db="EMBL/GenBank/DDBJ databases">
        <title>Genome sequence of Saitozyma podzolica DSM 27192.</title>
        <authorList>
            <person name="Aliyu H."/>
            <person name="Gorte O."/>
            <person name="Ochsenreither K."/>
        </authorList>
    </citation>
    <scope>NUCLEOTIDE SEQUENCE [LARGE SCALE GENOMIC DNA]</scope>
    <source>
        <strain evidence="6 7">DSM 27192</strain>
    </source>
</reference>
<comment type="similarity">
    <text evidence="1">Belongs to the eukaryotic-type N-acetylglucosamine kinase family.</text>
</comment>
<dbReference type="CDD" id="cd24007">
    <property type="entry name" value="ASKHA_NBD_eukNAGK-like"/>
    <property type="match status" value="1"/>
</dbReference>
<dbReference type="EMBL" id="RSCD01000005">
    <property type="protein sequence ID" value="RSH92937.1"/>
    <property type="molecule type" value="Genomic_DNA"/>
</dbReference>
<dbReference type="AlphaFoldDB" id="A0A427YPD7"/>
<dbReference type="InterPro" id="IPR052519">
    <property type="entry name" value="Euk-type_GlcNAc_Kinase"/>
</dbReference>
<protein>
    <recommendedName>
        <fullName evidence="3">N-acetyl-D-glucosamine kinase</fullName>
        <ecNumber evidence="2">2.7.1.59</ecNumber>
    </recommendedName>
    <alternativeName>
        <fullName evidence="4">GlcNAc kinase</fullName>
    </alternativeName>
</protein>
<dbReference type="InterPro" id="IPR002731">
    <property type="entry name" value="ATPase_BadF"/>
</dbReference>
<evidence type="ECO:0000313" key="7">
    <source>
        <dbReference type="Proteomes" id="UP000279259"/>
    </source>
</evidence>
<name>A0A427YPD7_9TREE</name>
<evidence type="ECO:0000256" key="1">
    <source>
        <dbReference type="ARBA" id="ARBA00006198"/>
    </source>
</evidence>
<dbReference type="Pfam" id="PF01869">
    <property type="entry name" value="BcrAD_BadFG"/>
    <property type="match status" value="1"/>
</dbReference>
<comment type="caution">
    <text evidence="6">The sequence shown here is derived from an EMBL/GenBank/DDBJ whole genome shotgun (WGS) entry which is preliminary data.</text>
</comment>
<evidence type="ECO:0000256" key="3">
    <source>
        <dbReference type="ARBA" id="ARBA00014974"/>
    </source>
</evidence>
<proteinExistence type="inferred from homology"/>
<accession>A0A427YPD7</accession>
<dbReference type="PANTHER" id="PTHR43190:SF3">
    <property type="entry name" value="N-ACETYL-D-GLUCOSAMINE KINASE"/>
    <property type="match status" value="1"/>
</dbReference>
<feature type="domain" description="ATPase BadF/BadG/BcrA/BcrD type" evidence="5">
    <location>
        <begin position="15"/>
        <end position="334"/>
    </location>
</feature>
<dbReference type="Gene3D" id="3.30.420.40">
    <property type="match status" value="2"/>
</dbReference>
<dbReference type="SUPFAM" id="SSF53067">
    <property type="entry name" value="Actin-like ATPase domain"/>
    <property type="match status" value="2"/>
</dbReference>
<evidence type="ECO:0000259" key="5">
    <source>
        <dbReference type="Pfam" id="PF01869"/>
    </source>
</evidence>
<dbReference type="OrthoDB" id="311172at2759"/>
<dbReference type="EC" id="2.7.1.59" evidence="2"/>
<dbReference type="InterPro" id="IPR043129">
    <property type="entry name" value="ATPase_NBD"/>
</dbReference>